<dbReference type="PANTHER" id="PTHR31589:SF110">
    <property type="entry name" value="PROTEIN, PUTATIVE (DUF239)-RELATED"/>
    <property type="match status" value="1"/>
</dbReference>
<dbReference type="STRING" id="1081103.A0A0B2X615"/>
<dbReference type="InterPro" id="IPR004314">
    <property type="entry name" value="Neprosin"/>
</dbReference>
<evidence type="ECO:0000256" key="2">
    <source>
        <dbReference type="SAM" id="SignalP"/>
    </source>
</evidence>
<feature type="signal peptide" evidence="2">
    <location>
        <begin position="1"/>
        <end position="22"/>
    </location>
</feature>
<proteinExistence type="predicted"/>
<dbReference type="OrthoDB" id="1858978at2759"/>
<feature type="region of interest" description="Disordered" evidence="1">
    <location>
        <begin position="84"/>
        <end position="132"/>
    </location>
</feature>
<reference evidence="4 5" key="1">
    <citation type="journal article" date="2014" name="Proc. Natl. Acad. Sci. U.S.A.">
        <title>Trajectory and genomic determinants of fungal-pathogen speciation and host adaptation.</title>
        <authorList>
            <person name="Hu X."/>
            <person name="Xiao G."/>
            <person name="Zheng P."/>
            <person name="Shang Y."/>
            <person name="Su Y."/>
            <person name="Zhang X."/>
            <person name="Liu X."/>
            <person name="Zhan S."/>
            <person name="St Leger R.J."/>
            <person name="Wang C."/>
        </authorList>
    </citation>
    <scope>NUCLEOTIDE SEQUENCE [LARGE SCALE GENOMIC DNA]</scope>
    <source>
        <strain evidence="4 5">ARSEF 1941</strain>
    </source>
</reference>
<dbReference type="PANTHER" id="PTHR31589">
    <property type="entry name" value="PROTEIN, PUTATIVE (DUF239)-RELATED-RELATED"/>
    <property type="match status" value="1"/>
</dbReference>
<evidence type="ECO:0000313" key="4">
    <source>
        <dbReference type="EMBL" id="KHO01799.1"/>
    </source>
</evidence>
<dbReference type="Pfam" id="PF03080">
    <property type="entry name" value="Neprosin"/>
    <property type="match status" value="1"/>
</dbReference>
<dbReference type="AlphaFoldDB" id="A0A0B2X615"/>
<sequence>MKPCELPGLALVGLALVDLAAPGPLPAAPPRHGLPIVKSTTTPDGQTLDWVPVSSQGTAISSPPPRPLLRRAPSRRDAAMVEAIRPSDPGPAGTVPILRARGPTKPMKQPPRPDDHNATTAAAAAAAALSGGPPSYQGRHWYASTAQTVDNHGGTATYSLFEAFVQHASDFSLLQAAVVRNDAAHAGTPPKSQTVEAGWINYPDQGAAPHLFSFYTTNNYESYGDYVCGWNRDVAGWVQYDPVVYPGVALAPLAAVRGARYEADIGFYYYQGNWWLHTLGRFVGYYPGGLFSRGVSPTDTLDHHADQISFYGEVYNGEDGLTTSDMGSGEFPDAGLGSAAYLRSIAYYDTADSARDYDGSGHLIVSDETRYALLPACNSSSDWGTYFYIGGPGAGGVVGA</sequence>
<evidence type="ECO:0000259" key="3">
    <source>
        <dbReference type="PROSITE" id="PS52045"/>
    </source>
</evidence>
<gene>
    <name evidence="4" type="ORF">MAM_00800</name>
</gene>
<keyword evidence="2" id="KW-0732">Signal</keyword>
<feature type="chain" id="PRO_5002096349" evidence="2">
    <location>
        <begin position="23"/>
        <end position="400"/>
    </location>
</feature>
<keyword evidence="5" id="KW-1185">Reference proteome</keyword>
<dbReference type="EMBL" id="AZHE01000001">
    <property type="protein sequence ID" value="KHO01799.1"/>
    <property type="molecule type" value="Genomic_DNA"/>
</dbReference>
<dbReference type="InterPro" id="IPR053168">
    <property type="entry name" value="Glutamic_endopeptidase"/>
</dbReference>
<dbReference type="RefSeq" id="XP_040682864.1">
    <property type="nucleotide sequence ID" value="XM_040819599.1"/>
</dbReference>
<name>A0A0B2X615_METAS</name>
<comment type="caution">
    <text evidence="4">The sequence shown here is derived from an EMBL/GenBank/DDBJ whole genome shotgun (WGS) entry which is preliminary data.</text>
</comment>
<dbReference type="GeneID" id="63735255"/>
<dbReference type="Proteomes" id="UP000030816">
    <property type="component" value="Unassembled WGS sequence"/>
</dbReference>
<dbReference type="HOGENOM" id="CLU_710153_0_0_1"/>
<protein>
    <submittedName>
        <fullName evidence="4">Carboxyl-terminal proteinase</fullName>
    </submittedName>
</protein>
<feature type="domain" description="Neprosin PEP catalytic" evidence="3">
    <location>
        <begin position="132"/>
        <end position="398"/>
    </location>
</feature>
<evidence type="ECO:0000313" key="5">
    <source>
        <dbReference type="Proteomes" id="UP000030816"/>
    </source>
</evidence>
<feature type="compositionally biased region" description="Low complexity" evidence="1">
    <location>
        <begin position="118"/>
        <end position="128"/>
    </location>
</feature>
<accession>A0A0B2X615</accession>
<organism evidence="4 5">
    <name type="scientific">Metarhizium album (strain ARSEF 1941)</name>
    <dbReference type="NCBI Taxonomy" id="1081103"/>
    <lineage>
        <taxon>Eukaryota</taxon>
        <taxon>Fungi</taxon>
        <taxon>Dikarya</taxon>
        <taxon>Ascomycota</taxon>
        <taxon>Pezizomycotina</taxon>
        <taxon>Sordariomycetes</taxon>
        <taxon>Hypocreomycetidae</taxon>
        <taxon>Hypocreales</taxon>
        <taxon>Clavicipitaceae</taxon>
        <taxon>Metarhizium</taxon>
    </lineage>
</organism>
<dbReference type="PROSITE" id="PS52045">
    <property type="entry name" value="NEPROSIN_PEP_CD"/>
    <property type="match status" value="1"/>
</dbReference>
<evidence type="ECO:0000256" key="1">
    <source>
        <dbReference type="SAM" id="MobiDB-lite"/>
    </source>
</evidence>